<dbReference type="PANTHER" id="PTHR33608">
    <property type="entry name" value="BLL2464 PROTEIN"/>
    <property type="match status" value="1"/>
</dbReference>
<keyword evidence="3" id="KW-1185">Reference proteome</keyword>
<protein>
    <recommendedName>
        <fullName evidence="1">DUF58 domain-containing protein</fullName>
    </recommendedName>
</protein>
<proteinExistence type="predicted"/>
<reference evidence="2 3" key="1">
    <citation type="submission" date="2019-02" db="EMBL/GenBank/DDBJ databases">
        <title>Deep-cultivation of Planctomycetes and their phenomic and genomic characterization uncovers novel biology.</title>
        <authorList>
            <person name="Wiegand S."/>
            <person name="Jogler M."/>
            <person name="Boedeker C."/>
            <person name="Pinto D."/>
            <person name="Vollmers J."/>
            <person name="Rivas-Marin E."/>
            <person name="Kohn T."/>
            <person name="Peeters S.H."/>
            <person name="Heuer A."/>
            <person name="Rast P."/>
            <person name="Oberbeckmann S."/>
            <person name="Bunk B."/>
            <person name="Jeske O."/>
            <person name="Meyerdierks A."/>
            <person name="Storesund J.E."/>
            <person name="Kallscheuer N."/>
            <person name="Luecker S."/>
            <person name="Lage O.M."/>
            <person name="Pohl T."/>
            <person name="Merkel B.J."/>
            <person name="Hornburger P."/>
            <person name="Mueller R.-W."/>
            <person name="Bruemmer F."/>
            <person name="Labrenz M."/>
            <person name="Spormann A.M."/>
            <person name="Op Den Camp H."/>
            <person name="Overmann J."/>
            <person name="Amann R."/>
            <person name="Jetten M.S.M."/>
            <person name="Mascher T."/>
            <person name="Medema M.H."/>
            <person name="Devos D.P."/>
            <person name="Kaster A.-K."/>
            <person name="Ovreas L."/>
            <person name="Rohde M."/>
            <person name="Galperin M.Y."/>
            <person name="Jogler C."/>
        </authorList>
    </citation>
    <scope>NUCLEOTIDE SEQUENCE [LARGE SCALE GENOMIC DNA]</scope>
    <source>
        <strain evidence="2 3">Pan54</strain>
    </source>
</reference>
<dbReference type="EMBL" id="SJPG01000001">
    <property type="protein sequence ID" value="TWT60473.1"/>
    <property type="molecule type" value="Genomic_DNA"/>
</dbReference>
<dbReference type="AlphaFoldDB" id="A0A5C5XDU1"/>
<feature type="domain" description="DUF58" evidence="1">
    <location>
        <begin position="56"/>
        <end position="244"/>
    </location>
</feature>
<evidence type="ECO:0000259" key="1">
    <source>
        <dbReference type="Pfam" id="PF01882"/>
    </source>
</evidence>
<dbReference type="InterPro" id="IPR002881">
    <property type="entry name" value="DUF58"/>
</dbReference>
<sequence length="297" mass="33512">MSQSSIPDRDRNARTLNAVEPLDSRKFLVAVRRLADSLNYGTDRSLFLGSGLEFVQSRPYLPGDPIKSIDWRVTARTGKIFVKEYEAPKRLPVYLVMDTSASMAISSYRHSKYELGVQIAGGLALACLDRISPVGIIGVGSRPLHFQPSLAKDQILQWLHKLRKYRDDEPTQMAERLTQLGPSLPHRVLMIIISDMHEPGALPIVKRLSQRHDCCVLQMRDPAERTLRGTGFYRAREAESGQTIVGHGRKIWSNHEKLKDDLRRSGIDHLVVDTDQPIALRLRQFFAARGLIGRGAR</sequence>
<evidence type="ECO:0000313" key="2">
    <source>
        <dbReference type="EMBL" id="TWT60473.1"/>
    </source>
</evidence>
<dbReference type="Proteomes" id="UP000316095">
    <property type="component" value="Unassembled WGS sequence"/>
</dbReference>
<organism evidence="2 3">
    <name type="scientific">Rubinisphaera italica</name>
    <dbReference type="NCBI Taxonomy" id="2527969"/>
    <lineage>
        <taxon>Bacteria</taxon>
        <taxon>Pseudomonadati</taxon>
        <taxon>Planctomycetota</taxon>
        <taxon>Planctomycetia</taxon>
        <taxon>Planctomycetales</taxon>
        <taxon>Planctomycetaceae</taxon>
        <taxon>Rubinisphaera</taxon>
    </lineage>
</organism>
<name>A0A5C5XDU1_9PLAN</name>
<evidence type="ECO:0000313" key="3">
    <source>
        <dbReference type="Proteomes" id="UP000316095"/>
    </source>
</evidence>
<dbReference type="PANTHER" id="PTHR33608:SF6">
    <property type="entry name" value="BLL2464 PROTEIN"/>
    <property type="match status" value="1"/>
</dbReference>
<accession>A0A5C5XDU1</accession>
<comment type="caution">
    <text evidence="2">The sequence shown here is derived from an EMBL/GenBank/DDBJ whole genome shotgun (WGS) entry which is preliminary data.</text>
</comment>
<gene>
    <name evidence="2" type="ORF">Pan54_11870</name>
</gene>
<dbReference type="Pfam" id="PF01882">
    <property type="entry name" value="DUF58"/>
    <property type="match status" value="1"/>
</dbReference>